<evidence type="ECO:0000313" key="3">
    <source>
        <dbReference type="Proteomes" id="UP000265566"/>
    </source>
</evidence>
<keyword evidence="1" id="KW-0732">Signal</keyword>
<accession>A0A396IPM6</accession>
<protein>
    <recommendedName>
        <fullName evidence="4">Transmembrane protein</fullName>
    </recommendedName>
</protein>
<dbReference type="AlphaFoldDB" id="A0A396IPM6"/>
<reference evidence="3" key="1">
    <citation type="journal article" date="2018" name="Nat. Plants">
        <title>Whole-genome landscape of Medicago truncatula symbiotic genes.</title>
        <authorList>
            <person name="Pecrix Y."/>
            <person name="Staton S.E."/>
            <person name="Sallet E."/>
            <person name="Lelandais-Briere C."/>
            <person name="Moreau S."/>
            <person name="Carrere S."/>
            <person name="Blein T."/>
            <person name="Jardinaud M.F."/>
            <person name="Latrasse D."/>
            <person name="Zouine M."/>
            <person name="Zahm M."/>
            <person name="Kreplak J."/>
            <person name="Mayjonade B."/>
            <person name="Satge C."/>
            <person name="Perez M."/>
            <person name="Cauet S."/>
            <person name="Marande W."/>
            <person name="Chantry-Darmon C."/>
            <person name="Lopez-Roques C."/>
            <person name="Bouchez O."/>
            <person name="Berard A."/>
            <person name="Debelle F."/>
            <person name="Munos S."/>
            <person name="Bendahmane A."/>
            <person name="Berges H."/>
            <person name="Niebel A."/>
            <person name="Buitink J."/>
            <person name="Frugier F."/>
            <person name="Benhamed M."/>
            <person name="Crespi M."/>
            <person name="Gouzy J."/>
            <person name="Gamas P."/>
        </authorList>
    </citation>
    <scope>NUCLEOTIDE SEQUENCE [LARGE SCALE GENOMIC DNA]</scope>
    <source>
        <strain evidence="3">cv. Jemalong A17</strain>
    </source>
</reference>
<feature type="signal peptide" evidence="1">
    <location>
        <begin position="1"/>
        <end position="16"/>
    </location>
</feature>
<proteinExistence type="predicted"/>
<dbReference type="Proteomes" id="UP000265566">
    <property type="component" value="Chromosome 3"/>
</dbReference>
<evidence type="ECO:0008006" key="4">
    <source>
        <dbReference type="Google" id="ProtNLM"/>
    </source>
</evidence>
<sequence length="50" mass="5950">MRWWCWICAHNSFCICFSVCEVFLCCVRCLEIRTCDVDYDALLCELSLSF</sequence>
<evidence type="ECO:0000313" key="2">
    <source>
        <dbReference type="EMBL" id="RHN66304.1"/>
    </source>
</evidence>
<dbReference type="EMBL" id="PSQE01000003">
    <property type="protein sequence ID" value="RHN66304.1"/>
    <property type="molecule type" value="Genomic_DNA"/>
</dbReference>
<feature type="chain" id="PRO_5017425594" description="Transmembrane protein" evidence="1">
    <location>
        <begin position="17"/>
        <end position="50"/>
    </location>
</feature>
<gene>
    <name evidence="2" type="ORF">MtrunA17_Chr3g0089411</name>
</gene>
<dbReference type="Gramene" id="rna14257">
    <property type="protein sequence ID" value="RHN66304.1"/>
    <property type="gene ID" value="gene14257"/>
</dbReference>
<evidence type="ECO:0000256" key="1">
    <source>
        <dbReference type="SAM" id="SignalP"/>
    </source>
</evidence>
<comment type="caution">
    <text evidence="2">The sequence shown here is derived from an EMBL/GenBank/DDBJ whole genome shotgun (WGS) entry which is preliminary data.</text>
</comment>
<organism evidence="2 3">
    <name type="scientific">Medicago truncatula</name>
    <name type="common">Barrel medic</name>
    <name type="synonym">Medicago tribuloides</name>
    <dbReference type="NCBI Taxonomy" id="3880"/>
    <lineage>
        <taxon>Eukaryota</taxon>
        <taxon>Viridiplantae</taxon>
        <taxon>Streptophyta</taxon>
        <taxon>Embryophyta</taxon>
        <taxon>Tracheophyta</taxon>
        <taxon>Spermatophyta</taxon>
        <taxon>Magnoliopsida</taxon>
        <taxon>eudicotyledons</taxon>
        <taxon>Gunneridae</taxon>
        <taxon>Pentapetalae</taxon>
        <taxon>rosids</taxon>
        <taxon>fabids</taxon>
        <taxon>Fabales</taxon>
        <taxon>Fabaceae</taxon>
        <taxon>Papilionoideae</taxon>
        <taxon>50 kb inversion clade</taxon>
        <taxon>NPAAA clade</taxon>
        <taxon>Hologalegina</taxon>
        <taxon>IRL clade</taxon>
        <taxon>Trifolieae</taxon>
        <taxon>Medicago</taxon>
    </lineage>
</organism>
<name>A0A396IPM6_MEDTR</name>